<evidence type="ECO:0000313" key="2">
    <source>
        <dbReference type="Proteomes" id="UP001420932"/>
    </source>
</evidence>
<protein>
    <submittedName>
        <fullName evidence="1">Uncharacterized protein</fullName>
    </submittedName>
</protein>
<keyword evidence="2" id="KW-1185">Reference proteome</keyword>
<comment type="caution">
    <text evidence="1">The sequence shown here is derived from an EMBL/GenBank/DDBJ whole genome shotgun (WGS) entry which is preliminary data.</text>
</comment>
<proteinExistence type="predicted"/>
<sequence length="77" mass="8940">MELWISRQAMKRWLVSLGMEKDCSDSLFKTSPNISNLDHLVWDIQGVPQQRRDVSIRAAPNYHLYSPAEVEVVITRL</sequence>
<accession>A0AAP0KZ78</accession>
<evidence type="ECO:0000313" key="1">
    <source>
        <dbReference type="EMBL" id="KAK9161488.1"/>
    </source>
</evidence>
<dbReference type="Proteomes" id="UP001420932">
    <property type="component" value="Unassembled WGS sequence"/>
</dbReference>
<name>A0AAP0KZ78_9MAGN</name>
<organism evidence="1 2">
    <name type="scientific">Stephania yunnanensis</name>
    <dbReference type="NCBI Taxonomy" id="152371"/>
    <lineage>
        <taxon>Eukaryota</taxon>
        <taxon>Viridiplantae</taxon>
        <taxon>Streptophyta</taxon>
        <taxon>Embryophyta</taxon>
        <taxon>Tracheophyta</taxon>
        <taxon>Spermatophyta</taxon>
        <taxon>Magnoliopsida</taxon>
        <taxon>Ranunculales</taxon>
        <taxon>Menispermaceae</taxon>
        <taxon>Menispermoideae</taxon>
        <taxon>Cissampelideae</taxon>
        <taxon>Stephania</taxon>
    </lineage>
</organism>
<dbReference type="AlphaFoldDB" id="A0AAP0KZ78"/>
<dbReference type="EMBL" id="JBBNAF010000003">
    <property type="protein sequence ID" value="KAK9161488.1"/>
    <property type="molecule type" value="Genomic_DNA"/>
</dbReference>
<reference evidence="1 2" key="1">
    <citation type="submission" date="2024-01" db="EMBL/GenBank/DDBJ databases">
        <title>Genome assemblies of Stephania.</title>
        <authorList>
            <person name="Yang L."/>
        </authorList>
    </citation>
    <scope>NUCLEOTIDE SEQUENCE [LARGE SCALE GENOMIC DNA]</scope>
    <source>
        <strain evidence="1">YNDBR</strain>
        <tissue evidence="1">Leaf</tissue>
    </source>
</reference>
<gene>
    <name evidence="1" type="ORF">Syun_007829</name>
</gene>